<evidence type="ECO:0000313" key="3">
    <source>
        <dbReference type="EMBL" id="MBC8755314.1"/>
    </source>
</evidence>
<keyword evidence="1" id="KW-0328">Glycosyltransferase</keyword>
<name>A0ABR7QAH4_9FLAO</name>
<accession>A0ABR7QAH4</accession>
<organism evidence="3 4">
    <name type="scientific">Kordia aestuariivivens</name>
    <dbReference type="NCBI Taxonomy" id="2759037"/>
    <lineage>
        <taxon>Bacteria</taxon>
        <taxon>Pseudomonadati</taxon>
        <taxon>Bacteroidota</taxon>
        <taxon>Flavobacteriia</taxon>
        <taxon>Flavobacteriales</taxon>
        <taxon>Flavobacteriaceae</taxon>
        <taxon>Kordia</taxon>
    </lineage>
</organism>
<dbReference type="Proteomes" id="UP000619238">
    <property type="component" value="Unassembled WGS sequence"/>
</dbReference>
<dbReference type="SUPFAM" id="SSF53756">
    <property type="entry name" value="UDP-Glycosyltransferase/glycogen phosphorylase"/>
    <property type="match status" value="1"/>
</dbReference>
<evidence type="ECO:0000256" key="2">
    <source>
        <dbReference type="ARBA" id="ARBA00022679"/>
    </source>
</evidence>
<dbReference type="InterPro" id="IPR002201">
    <property type="entry name" value="Glyco_trans_9"/>
</dbReference>
<dbReference type="Gene3D" id="3.40.50.2000">
    <property type="entry name" value="Glycogen Phosphorylase B"/>
    <property type="match status" value="2"/>
</dbReference>
<gene>
    <name evidence="3" type="ORF">H2O64_11555</name>
</gene>
<keyword evidence="2" id="KW-0808">Transferase</keyword>
<dbReference type="EMBL" id="JACGWS010000006">
    <property type="protein sequence ID" value="MBC8755314.1"/>
    <property type="molecule type" value="Genomic_DNA"/>
</dbReference>
<keyword evidence="4" id="KW-1185">Reference proteome</keyword>
<evidence type="ECO:0000313" key="4">
    <source>
        <dbReference type="Proteomes" id="UP000619238"/>
    </source>
</evidence>
<dbReference type="Pfam" id="PF01075">
    <property type="entry name" value="Glyco_transf_9"/>
    <property type="match status" value="1"/>
</dbReference>
<dbReference type="CDD" id="cd03789">
    <property type="entry name" value="GT9_LPS_heptosyltransferase"/>
    <property type="match status" value="1"/>
</dbReference>
<proteinExistence type="predicted"/>
<dbReference type="InterPro" id="IPR051199">
    <property type="entry name" value="LPS_LOS_Heptosyltrfase"/>
</dbReference>
<dbReference type="PANTHER" id="PTHR30160">
    <property type="entry name" value="TETRAACYLDISACCHARIDE 4'-KINASE-RELATED"/>
    <property type="match status" value="1"/>
</dbReference>
<protein>
    <submittedName>
        <fullName evidence="3">Glycosyltransferase family 9 protein</fullName>
    </submittedName>
</protein>
<dbReference type="PANTHER" id="PTHR30160:SF22">
    <property type="entry name" value="LIPOPOLYSACCHARIDE CORE BIOSYNTHESIS PROTEIN"/>
    <property type="match status" value="1"/>
</dbReference>
<reference evidence="3 4" key="1">
    <citation type="submission" date="2020-07" db="EMBL/GenBank/DDBJ databases">
        <title>Description of Kordia aestuariivivens sp. nov., isolated from a tidal flat.</title>
        <authorList>
            <person name="Park S."/>
            <person name="Yoon J.-H."/>
        </authorList>
    </citation>
    <scope>NUCLEOTIDE SEQUENCE [LARGE SCALE GENOMIC DNA]</scope>
    <source>
        <strain evidence="3 4">YSTF-M3</strain>
    </source>
</reference>
<sequence length="329" mass="37009">MGDVAMTIPVINAMIRSYPNVKITIVSRAFLKPIFHNIPNVSFVTADVKGKHKGIFGLYKLYKELKTLQIDVVADLHNVLRSKILGFFFKLGGYKVCKIDKGRAEKKALTQNRNFKQLKTTHERYADVFNKLGYNVTLTKEDVLPQLQLTKKVGVFIGEDQKKWIGIAPFAAFAGKTYPATQMEAVISKLSKTNQYKIILFGGPAEKKQLASWQNNYEHVINCAGVFSFEEELILIANLDIMLSMDSGNAHLAAMYGKKVVTIWGITHPYAGFYPFGQPPENALLADKEQYPLLPTSIYGNKYPEGYENVMQTITPQAVFDKIVEVIDE</sequence>
<comment type="caution">
    <text evidence="3">The sequence shown here is derived from an EMBL/GenBank/DDBJ whole genome shotgun (WGS) entry which is preliminary data.</text>
</comment>
<evidence type="ECO:0000256" key="1">
    <source>
        <dbReference type="ARBA" id="ARBA00022676"/>
    </source>
</evidence>